<feature type="non-terminal residue" evidence="1">
    <location>
        <position position="108"/>
    </location>
</feature>
<dbReference type="Proteomes" id="UP000574390">
    <property type="component" value="Unassembled WGS sequence"/>
</dbReference>
<protein>
    <submittedName>
        <fullName evidence="1">Uncharacterized protein</fullName>
    </submittedName>
</protein>
<comment type="caution">
    <text evidence="1">The sequence shown here is derived from an EMBL/GenBank/DDBJ whole genome shotgun (WGS) entry which is preliminary data.</text>
</comment>
<evidence type="ECO:0000313" key="1">
    <source>
        <dbReference type="EMBL" id="KAF4713798.1"/>
    </source>
</evidence>
<proteinExistence type="predicted"/>
<sequence length="108" mass="12441">MTMLHSSFTGLAEELRRQRRIYELDFDPIIVSEVPSSVMRTEVVGSSAGKISKTTFVNLIDLDEFAESVREFFREGERTGMRLTRECFREDLFINAEVFGAVNRIVNE</sequence>
<dbReference type="EMBL" id="JABANM010025919">
    <property type="protein sequence ID" value="KAF4713798.1"/>
    <property type="molecule type" value="Genomic_DNA"/>
</dbReference>
<name>A0A7J6QZG0_PEROL</name>
<reference evidence="1 2" key="1">
    <citation type="submission" date="2020-04" db="EMBL/GenBank/DDBJ databases">
        <title>Perkinsus olseni comparative genomics.</title>
        <authorList>
            <person name="Bogema D.R."/>
        </authorList>
    </citation>
    <scope>NUCLEOTIDE SEQUENCE [LARGE SCALE GENOMIC DNA]</scope>
    <source>
        <strain evidence="1">ATCC PRA-205</strain>
    </source>
</reference>
<organism evidence="1 2">
    <name type="scientific">Perkinsus olseni</name>
    <name type="common">Perkinsus atlanticus</name>
    <dbReference type="NCBI Taxonomy" id="32597"/>
    <lineage>
        <taxon>Eukaryota</taxon>
        <taxon>Sar</taxon>
        <taxon>Alveolata</taxon>
        <taxon>Perkinsozoa</taxon>
        <taxon>Perkinsea</taxon>
        <taxon>Perkinsida</taxon>
        <taxon>Perkinsidae</taxon>
        <taxon>Perkinsus</taxon>
    </lineage>
</organism>
<gene>
    <name evidence="1" type="ORF">FOZ62_022193</name>
</gene>
<accession>A0A7J6QZG0</accession>
<evidence type="ECO:0000313" key="2">
    <source>
        <dbReference type="Proteomes" id="UP000574390"/>
    </source>
</evidence>
<dbReference type="AlphaFoldDB" id="A0A7J6QZG0"/>